<gene>
    <name evidence="3" type="ORF">CAUJ_LOCUS8178</name>
</gene>
<dbReference type="AlphaFoldDB" id="A0A8S1H8B6"/>
<keyword evidence="1" id="KW-0812">Transmembrane</keyword>
<feature type="signal peptide" evidence="2">
    <location>
        <begin position="1"/>
        <end position="22"/>
    </location>
</feature>
<feature type="transmembrane region" description="Helical" evidence="1">
    <location>
        <begin position="128"/>
        <end position="146"/>
    </location>
</feature>
<evidence type="ECO:0008006" key="5">
    <source>
        <dbReference type="Google" id="ProtNLM"/>
    </source>
</evidence>
<dbReference type="Proteomes" id="UP000835052">
    <property type="component" value="Unassembled WGS sequence"/>
</dbReference>
<evidence type="ECO:0000313" key="4">
    <source>
        <dbReference type="Proteomes" id="UP000835052"/>
    </source>
</evidence>
<evidence type="ECO:0000313" key="3">
    <source>
        <dbReference type="EMBL" id="CAD6192259.1"/>
    </source>
</evidence>
<accession>A0A8S1H8B6</accession>
<evidence type="ECO:0000256" key="1">
    <source>
        <dbReference type="SAM" id="Phobius"/>
    </source>
</evidence>
<reference evidence="3" key="1">
    <citation type="submission" date="2020-10" db="EMBL/GenBank/DDBJ databases">
        <authorList>
            <person name="Kikuchi T."/>
        </authorList>
    </citation>
    <scope>NUCLEOTIDE SEQUENCE</scope>
    <source>
        <strain evidence="3">NKZ352</strain>
    </source>
</reference>
<name>A0A8S1H8B6_9PELO</name>
<sequence>MGSNATTRLVVVLVWTLATASATYKEYSSRSRQSQSSSVTYLVENVLKLKCYQCNQPYDCSTGTCYGDICVKSLVDQHYVSKGCENLTVSGNVYEPQLKLKAYCKDEEVLGVDTVTCYCRDNDFCNDVGLVTSSAALIVASLTLLLRIHVL</sequence>
<organism evidence="3 4">
    <name type="scientific">Caenorhabditis auriculariae</name>
    <dbReference type="NCBI Taxonomy" id="2777116"/>
    <lineage>
        <taxon>Eukaryota</taxon>
        <taxon>Metazoa</taxon>
        <taxon>Ecdysozoa</taxon>
        <taxon>Nematoda</taxon>
        <taxon>Chromadorea</taxon>
        <taxon>Rhabditida</taxon>
        <taxon>Rhabditina</taxon>
        <taxon>Rhabditomorpha</taxon>
        <taxon>Rhabditoidea</taxon>
        <taxon>Rhabditidae</taxon>
        <taxon>Peloderinae</taxon>
        <taxon>Caenorhabditis</taxon>
    </lineage>
</organism>
<keyword evidence="1" id="KW-0472">Membrane</keyword>
<dbReference type="OrthoDB" id="5851255at2759"/>
<comment type="caution">
    <text evidence="3">The sequence shown here is derived from an EMBL/GenBank/DDBJ whole genome shotgun (WGS) entry which is preliminary data.</text>
</comment>
<feature type="chain" id="PRO_5035881390" description="UPAR/Ly6 domain-containing protein" evidence="2">
    <location>
        <begin position="23"/>
        <end position="151"/>
    </location>
</feature>
<keyword evidence="4" id="KW-1185">Reference proteome</keyword>
<protein>
    <recommendedName>
        <fullName evidence="5">UPAR/Ly6 domain-containing protein</fullName>
    </recommendedName>
</protein>
<evidence type="ECO:0000256" key="2">
    <source>
        <dbReference type="SAM" id="SignalP"/>
    </source>
</evidence>
<keyword evidence="1" id="KW-1133">Transmembrane helix</keyword>
<proteinExistence type="predicted"/>
<keyword evidence="2" id="KW-0732">Signal</keyword>
<dbReference type="EMBL" id="CAJGYM010000026">
    <property type="protein sequence ID" value="CAD6192259.1"/>
    <property type="molecule type" value="Genomic_DNA"/>
</dbReference>